<dbReference type="Pfam" id="PF13481">
    <property type="entry name" value="AAA_25"/>
    <property type="match status" value="1"/>
</dbReference>
<dbReference type="AlphaFoldDB" id="A0A3S1C5E4"/>
<dbReference type="SUPFAM" id="SSF46785">
    <property type="entry name" value="Winged helix' DNA-binding domain"/>
    <property type="match status" value="1"/>
</dbReference>
<reference evidence="2" key="2">
    <citation type="journal article" date="2019" name="Genome Biol. Evol.">
        <title>Day and night: Metabolic profiles and evolutionary relationships of six axenic non-marine cyanobacteria.</title>
        <authorList>
            <person name="Will S.E."/>
            <person name="Henke P."/>
            <person name="Boedeker C."/>
            <person name="Huang S."/>
            <person name="Brinkmann H."/>
            <person name="Rohde M."/>
            <person name="Jarek M."/>
            <person name="Friedl T."/>
            <person name="Seufert S."/>
            <person name="Schumacher M."/>
            <person name="Overmann J."/>
            <person name="Neumann-Schaal M."/>
            <person name="Petersen J."/>
        </authorList>
    </citation>
    <scope>NUCLEOTIDE SEQUENCE [LARGE SCALE GENOMIC DNA]</scope>
    <source>
        <strain evidence="2">PCC 7102</strain>
    </source>
</reference>
<sequence>MRPGKIRDKDVFQEYWNGRRWVKATSIDSSTKQKYQQQITWYRYADVLQAVVENKQIFVVEGEGVADALWDLGLPATTTIGGTGKYRAYGIAYRFSLSGAKLILCPDRDEPGVLHMEDIYKDFPDAQWLYAPPSEFYWSKLPKSNGLDIKDWINDGASVSDIITAIGEKLETVETFKPSSKTVTEENIMSNAERLRLDLLDLVQETDSVARAIKRSHICKHYKITKKELESLVKETEQKTQPRRLKVYSFDELLELESESLSWLIPELLPRGELIVLGGAPKSGKTLMAIDAAFAIATGEDDFLGFKCERGKVLVISNDETVRSTKAKLLRRGFRNGDGENLFVVSDWKVDQLYELELTMEDFQPDLVIIDSLKSISTNSRISENSAEFANIIYNLKTVLNRFNCAGILIHHTNKNKDAMGVAKLRGSSSIVAATWGTWIIDHIPKPSPNGGKSLVIDPADPGRLLTVFPRDIEGQLLKLEFNPENNSYARTDQELINEQDKLRDQILAVLRVNKNGLSGQEIIELMGMTKEEERLVYNELNRMESRRLISTVTSNRDNRVTLYTISSQEELVTEFQEDNQQSNEEPVKQEFQDTHQNTEQNLEDNQSSNDISLLQVEIDGDVSDLIGCDVEVRKLNGAVKAKGELTNYDQLNGSVIVKTTDGANYTAHVRETFVTR</sequence>
<organism evidence="2 3">
    <name type="scientific">Dulcicalothrix desertica PCC 7102</name>
    <dbReference type="NCBI Taxonomy" id="232991"/>
    <lineage>
        <taxon>Bacteria</taxon>
        <taxon>Bacillati</taxon>
        <taxon>Cyanobacteriota</taxon>
        <taxon>Cyanophyceae</taxon>
        <taxon>Nostocales</taxon>
        <taxon>Calotrichaceae</taxon>
        <taxon>Dulcicalothrix</taxon>
    </lineage>
</organism>
<dbReference type="OrthoDB" id="503305at2"/>
<proteinExistence type="predicted"/>
<name>A0A3S1C5E4_9CYAN</name>
<dbReference type="SUPFAM" id="SSF52540">
    <property type="entry name" value="P-loop containing nucleoside triphosphate hydrolases"/>
    <property type="match status" value="1"/>
</dbReference>
<dbReference type="InterPro" id="IPR034154">
    <property type="entry name" value="TOPRIM_DnaG/twinkle"/>
</dbReference>
<keyword evidence="3" id="KW-1185">Reference proteome</keyword>
<dbReference type="Gene3D" id="3.40.50.300">
    <property type="entry name" value="P-loop containing nucleotide triphosphate hydrolases"/>
    <property type="match status" value="1"/>
</dbReference>
<reference evidence="2" key="1">
    <citation type="submission" date="2018-12" db="EMBL/GenBank/DDBJ databases">
        <authorList>
            <person name="Will S."/>
            <person name="Neumann-Schaal M."/>
            <person name="Henke P."/>
        </authorList>
    </citation>
    <scope>NUCLEOTIDE SEQUENCE</scope>
    <source>
        <strain evidence="2">PCC 7102</strain>
    </source>
</reference>
<dbReference type="Proteomes" id="UP000271624">
    <property type="component" value="Unassembled WGS sequence"/>
</dbReference>
<dbReference type="RefSeq" id="WP_127085431.1">
    <property type="nucleotide sequence ID" value="NZ_RSCL01000023.1"/>
</dbReference>
<evidence type="ECO:0008006" key="4">
    <source>
        <dbReference type="Google" id="ProtNLM"/>
    </source>
</evidence>
<protein>
    <recommendedName>
        <fullName evidence="4">AAA+ ATPase domain-containing protein</fullName>
    </recommendedName>
</protein>
<evidence type="ECO:0000256" key="1">
    <source>
        <dbReference type="SAM" id="MobiDB-lite"/>
    </source>
</evidence>
<accession>A0A3S1C5E4</accession>
<comment type="caution">
    <text evidence="2">The sequence shown here is derived from an EMBL/GenBank/DDBJ whole genome shotgun (WGS) entry which is preliminary data.</text>
</comment>
<evidence type="ECO:0000313" key="3">
    <source>
        <dbReference type="Proteomes" id="UP000271624"/>
    </source>
</evidence>
<evidence type="ECO:0000313" key="2">
    <source>
        <dbReference type="EMBL" id="RUT00554.1"/>
    </source>
</evidence>
<feature type="region of interest" description="Disordered" evidence="1">
    <location>
        <begin position="575"/>
        <end position="596"/>
    </location>
</feature>
<dbReference type="EMBL" id="RSCL01000023">
    <property type="protein sequence ID" value="RUT00554.1"/>
    <property type="molecule type" value="Genomic_DNA"/>
</dbReference>
<dbReference type="CDD" id="cd01029">
    <property type="entry name" value="TOPRIM_primases"/>
    <property type="match status" value="1"/>
</dbReference>
<dbReference type="InterPro" id="IPR027417">
    <property type="entry name" value="P-loop_NTPase"/>
</dbReference>
<dbReference type="Gene3D" id="3.40.1360.10">
    <property type="match status" value="1"/>
</dbReference>
<dbReference type="InterPro" id="IPR036390">
    <property type="entry name" value="WH_DNA-bd_sf"/>
</dbReference>
<gene>
    <name evidence="2" type="ORF">DSM106972_073250</name>
</gene>